<evidence type="ECO:0000256" key="2">
    <source>
        <dbReference type="ARBA" id="ARBA00034247"/>
    </source>
</evidence>
<evidence type="ECO:0000259" key="5">
    <source>
        <dbReference type="PROSITE" id="PS50887"/>
    </source>
</evidence>
<organism evidence="6 7">
    <name type="scientific">Fulvimarina endophytica</name>
    <dbReference type="NCBI Taxonomy" id="2293836"/>
    <lineage>
        <taxon>Bacteria</taxon>
        <taxon>Pseudomonadati</taxon>
        <taxon>Pseudomonadota</taxon>
        <taxon>Alphaproteobacteria</taxon>
        <taxon>Hyphomicrobiales</taxon>
        <taxon>Aurantimonadaceae</taxon>
        <taxon>Fulvimarina</taxon>
    </lineage>
</organism>
<dbReference type="EMBL" id="QURL01000003">
    <property type="protein sequence ID" value="RFC64340.1"/>
    <property type="molecule type" value="Genomic_DNA"/>
</dbReference>
<dbReference type="Proteomes" id="UP000264310">
    <property type="component" value="Unassembled WGS sequence"/>
</dbReference>
<dbReference type="GO" id="GO:0043709">
    <property type="term" value="P:cell adhesion involved in single-species biofilm formation"/>
    <property type="evidence" value="ECO:0007669"/>
    <property type="project" value="TreeGrafter"/>
</dbReference>
<evidence type="ECO:0000256" key="3">
    <source>
        <dbReference type="SAM" id="MobiDB-lite"/>
    </source>
</evidence>
<reference evidence="6 7" key="1">
    <citation type="submission" date="2018-08" db="EMBL/GenBank/DDBJ databases">
        <title>Fulvimarina sp. 85, whole genome shotgun sequence.</title>
        <authorList>
            <person name="Tuo L."/>
        </authorList>
    </citation>
    <scope>NUCLEOTIDE SEQUENCE [LARGE SCALE GENOMIC DNA]</scope>
    <source>
        <strain evidence="6 7">85</strain>
    </source>
</reference>
<protein>
    <recommendedName>
        <fullName evidence="1">diguanylate cyclase</fullName>
        <ecNumber evidence="1">2.7.7.65</ecNumber>
    </recommendedName>
</protein>
<keyword evidence="4" id="KW-1133">Transmembrane helix</keyword>
<dbReference type="AlphaFoldDB" id="A0A371X543"/>
<dbReference type="OrthoDB" id="8432712at2"/>
<dbReference type="PANTHER" id="PTHR45138:SF9">
    <property type="entry name" value="DIGUANYLATE CYCLASE DGCM-RELATED"/>
    <property type="match status" value="1"/>
</dbReference>
<dbReference type="RefSeq" id="WP_116682756.1">
    <property type="nucleotide sequence ID" value="NZ_QURL01000003.1"/>
</dbReference>
<evidence type="ECO:0000256" key="1">
    <source>
        <dbReference type="ARBA" id="ARBA00012528"/>
    </source>
</evidence>
<dbReference type="EC" id="2.7.7.65" evidence="1"/>
<feature type="region of interest" description="Disordered" evidence="3">
    <location>
        <begin position="399"/>
        <end position="430"/>
    </location>
</feature>
<dbReference type="InterPro" id="IPR000160">
    <property type="entry name" value="GGDEF_dom"/>
</dbReference>
<keyword evidence="4" id="KW-0472">Membrane</keyword>
<keyword evidence="4" id="KW-0812">Transmembrane</keyword>
<dbReference type="InterPro" id="IPR050469">
    <property type="entry name" value="Diguanylate_Cyclase"/>
</dbReference>
<dbReference type="InterPro" id="IPR043128">
    <property type="entry name" value="Rev_trsase/Diguanyl_cyclase"/>
</dbReference>
<dbReference type="SUPFAM" id="SSF55073">
    <property type="entry name" value="Nucleotide cyclase"/>
    <property type="match status" value="1"/>
</dbReference>
<dbReference type="NCBIfam" id="TIGR00254">
    <property type="entry name" value="GGDEF"/>
    <property type="match status" value="1"/>
</dbReference>
<dbReference type="GO" id="GO:0005886">
    <property type="term" value="C:plasma membrane"/>
    <property type="evidence" value="ECO:0007669"/>
    <property type="project" value="TreeGrafter"/>
</dbReference>
<dbReference type="Gene3D" id="3.30.70.270">
    <property type="match status" value="1"/>
</dbReference>
<name>A0A371X543_9HYPH</name>
<feature type="transmembrane region" description="Helical" evidence="4">
    <location>
        <begin position="176"/>
        <end position="198"/>
    </location>
</feature>
<dbReference type="PANTHER" id="PTHR45138">
    <property type="entry name" value="REGULATORY COMPONENTS OF SENSORY TRANSDUCTION SYSTEM"/>
    <property type="match status" value="1"/>
</dbReference>
<dbReference type="GO" id="GO:1902201">
    <property type="term" value="P:negative regulation of bacterial-type flagellum-dependent cell motility"/>
    <property type="evidence" value="ECO:0007669"/>
    <property type="project" value="TreeGrafter"/>
</dbReference>
<gene>
    <name evidence="6" type="ORF">DYI37_08420</name>
</gene>
<evidence type="ECO:0000313" key="7">
    <source>
        <dbReference type="Proteomes" id="UP000264310"/>
    </source>
</evidence>
<sequence>MGRLVRHLTGIGGLTRLLIVFTCLFAGLAIAMSQRIQASQTQVIAISGYNMEFAYTRTQVEIIKLQAALLQSRLGDGGEDEARLQLAILAGRLTTVPSSVGGIVFPEAEKAKRDLSESLKATARFLADPLSEAEALAASERLSADARAFTGLGALANTRQAGLVERAQERLQHDIAMLNLLLVHLVFVGLVLVALVIAERARFARAAETDSLTGLGNRLHLKNPAYLPAASASTAVAVIDVDRFKQVNDRWGHATGDDLLRLIADVLRREASGCDLTLRLGGDEFLIVAFGPEARARLDAGCAGIERGFLLETRRHGFSGVGLSIGIAEGAWDGPQGIDALIGRADMAMYGEKNRRCVEASASGEMRADAVMPSYRAPAPARGRLLSLLRAIVSRSSAADAPRRSARSHGSSVAPGAMSPGATETDLTIA</sequence>
<keyword evidence="7" id="KW-1185">Reference proteome</keyword>
<proteinExistence type="predicted"/>
<dbReference type="GO" id="GO:0052621">
    <property type="term" value="F:diguanylate cyclase activity"/>
    <property type="evidence" value="ECO:0007669"/>
    <property type="project" value="UniProtKB-EC"/>
</dbReference>
<dbReference type="InterPro" id="IPR029787">
    <property type="entry name" value="Nucleotide_cyclase"/>
</dbReference>
<dbReference type="CDD" id="cd01949">
    <property type="entry name" value="GGDEF"/>
    <property type="match status" value="1"/>
</dbReference>
<dbReference type="Pfam" id="PF00990">
    <property type="entry name" value="GGDEF"/>
    <property type="match status" value="1"/>
</dbReference>
<feature type="domain" description="GGDEF" evidence="5">
    <location>
        <begin position="232"/>
        <end position="361"/>
    </location>
</feature>
<accession>A0A371X543</accession>
<evidence type="ECO:0000313" key="6">
    <source>
        <dbReference type="EMBL" id="RFC64340.1"/>
    </source>
</evidence>
<dbReference type="SMART" id="SM00267">
    <property type="entry name" value="GGDEF"/>
    <property type="match status" value="1"/>
</dbReference>
<dbReference type="PROSITE" id="PS50887">
    <property type="entry name" value="GGDEF"/>
    <property type="match status" value="1"/>
</dbReference>
<comment type="caution">
    <text evidence="6">The sequence shown here is derived from an EMBL/GenBank/DDBJ whole genome shotgun (WGS) entry which is preliminary data.</text>
</comment>
<comment type="catalytic activity">
    <reaction evidence="2">
        <text>2 GTP = 3',3'-c-di-GMP + 2 diphosphate</text>
        <dbReference type="Rhea" id="RHEA:24898"/>
        <dbReference type="ChEBI" id="CHEBI:33019"/>
        <dbReference type="ChEBI" id="CHEBI:37565"/>
        <dbReference type="ChEBI" id="CHEBI:58805"/>
        <dbReference type="EC" id="2.7.7.65"/>
    </reaction>
</comment>
<evidence type="ECO:0000256" key="4">
    <source>
        <dbReference type="SAM" id="Phobius"/>
    </source>
</evidence>